<evidence type="ECO:0000259" key="8">
    <source>
        <dbReference type="SMART" id="SM00631"/>
    </source>
</evidence>
<dbReference type="InterPro" id="IPR000834">
    <property type="entry name" value="Peptidase_M14"/>
</dbReference>
<keyword evidence="5" id="KW-0862">Zinc</keyword>
<dbReference type="SUPFAM" id="SSF53187">
    <property type="entry name" value="Zn-dependent exopeptidases"/>
    <property type="match status" value="1"/>
</dbReference>
<reference evidence="10" key="1">
    <citation type="journal article" date="2019" name="Int. J. Syst. Evol. Microbiol.">
        <title>The Global Catalogue of Microorganisms (GCM) 10K type strain sequencing project: providing services to taxonomists for standard genome sequencing and annotation.</title>
        <authorList>
            <consortium name="The Broad Institute Genomics Platform"/>
            <consortium name="The Broad Institute Genome Sequencing Center for Infectious Disease"/>
            <person name="Wu L."/>
            <person name="Ma J."/>
        </authorList>
    </citation>
    <scope>NUCLEOTIDE SEQUENCE [LARGE SCALE GENOMIC DNA]</scope>
    <source>
        <strain evidence="10">CCUG 52468</strain>
    </source>
</reference>
<evidence type="ECO:0000256" key="2">
    <source>
        <dbReference type="ARBA" id="ARBA00005988"/>
    </source>
</evidence>
<keyword evidence="4 9" id="KW-0378">Hydrolase</keyword>
<dbReference type="GO" id="GO:0004180">
    <property type="term" value="F:carboxypeptidase activity"/>
    <property type="evidence" value="ECO:0007669"/>
    <property type="project" value="UniProtKB-KW"/>
</dbReference>
<evidence type="ECO:0000313" key="10">
    <source>
        <dbReference type="Proteomes" id="UP001597205"/>
    </source>
</evidence>
<name>A0ABW3RK98_9SPHI</name>
<keyword evidence="6" id="KW-0482">Metalloprotease</keyword>
<keyword evidence="7" id="KW-0732">Signal</keyword>
<dbReference type="PANTHER" id="PTHR11705:SF143">
    <property type="entry name" value="SLL0236 PROTEIN"/>
    <property type="match status" value="1"/>
</dbReference>
<feature type="domain" description="Peptidase M14" evidence="8">
    <location>
        <begin position="43"/>
        <end position="318"/>
    </location>
</feature>
<dbReference type="PANTHER" id="PTHR11705">
    <property type="entry name" value="PROTEASE FAMILY M14 CARBOXYPEPTIDASE A,B"/>
    <property type="match status" value="1"/>
</dbReference>
<dbReference type="RefSeq" id="WP_380895817.1">
    <property type="nucleotide sequence ID" value="NZ_JBHTKY010000010.1"/>
</dbReference>
<feature type="signal peptide" evidence="7">
    <location>
        <begin position="1"/>
        <end position="23"/>
    </location>
</feature>
<evidence type="ECO:0000256" key="3">
    <source>
        <dbReference type="ARBA" id="ARBA00022670"/>
    </source>
</evidence>
<comment type="caution">
    <text evidence="9">The sequence shown here is derived from an EMBL/GenBank/DDBJ whole genome shotgun (WGS) entry which is preliminary data.</text>
</comment>
<evidence type="ECO:0000256" key="4">
    <source>
        <dbReference type="ARBA" id="ARBA00022801"/>
    </source>
</evidence>
<sequence>MKNSFNLIRLLLISLALVQFGFAQQITSPKEHFGFNIGDDYQLASFTQTEDYFKKLDQQSDRLKYTVIGKTEEGRDQCMLIVSSPENLQNLEEYKKISTSLARAEMSEEEARSLSQKGKSIVWIDGGLHSTEVVGMHQLIQIAYLLASSNDAETKKILDNTIVLLVHANPDGQELVTNWYMREKTPEKRSSNFVPVLYQKYAGHDNNRDFFMLNLKETQNMARQLFVEWVPQIMYNHHQTAPAGAVVAGAPYRDPFNYVFDPLLMSGIDALGAAMANRLNVENKPGYTAKDGSVFSTWYNGGLRTTTYFHNIMGLLTEMIGNPTPFEIPLVPNRLIPNNDTQNPVLPQVWHFQQSIDYSTSLNYAILNYASRYKDEVLYNIYKMGRNSIERGSKDFWALSPSRVAVIDTALQQAKRKDPKIESNRAEERKLLGSLFNDKDLRDPRGYIIPSDQPDFVKATDFINSLIQNGIEIKQASNDFTVNGKKYAKDSYIIKTDQAFRPHILDMFEAQDHPDDFQYPGGPPIPPYDAAGWTLAYLMDVKFDRVLDDFNGPFQDLEIGKMIQLPEVAKSKGKYLKLPATINESFRISNDLLKQGKNVWRDESNGDIYVENKADVKLNFAAATCNNLPKKSKKLKPMRIALWDTYGGSMPSGWLRFLLEQYHYNFDVVYAPDIDKGNLNAKYDIIIFPGNSIPRFGSSQSAGGYYGRMPAEAPENIPSPYKERWGRTSVEKTIPVLKSFLENGGKVLTIGSSSDLAEHLEIGVENHLVDANKIELKRTDFYTPGSVLTAKVGKDSHSTWGYEDEIDVYYSNDNLYKITNPEIKPILWFDSEKVLKSGWSWGQKYLKDGVLAFEAPVGKGTLVSFGNDINFRAQTHGTFKLLFNQLM</sequence>
<dbReference type="EMBL" id="JBHTKY010000010">
    <property type="protein sequence ID" value="MFD1165645.1"/>
    <property type="molecule type" value="Genomic_DNA"/>
</dbReference>
<dbReference type="Proteomes" id="UP001597205">
    <property type="component" value="Unassembled WGS sequence"/>
</dbReference>
<evidence type="ECO:0000256" key="7">
    <source>
        <dbReference type="SAM" id="SignalP"/>
    </source>
</evidence>
<dbReference type="SMART" id="SM00631">
    <property type="entry name" value="Zn_pept"/>
    <property type="match status" value="1"/>
</dbReference>
<comment type="similarity">
    <text evidence="2">Belongs to the peptidase M14 family.</text>
</comment>
<dbReference type="Pfam" id="PF00246">
    <property type="entry name" value="Peptidase_M14"/>
    <property type="match status" value="1"/>
</dbReference>
<evidence type="ECO:0000256" key="5">
    <source>
        <dbReference type="ARBA" id="ARBA00022833"/>
    </source>
</evidence>
<dbReference type="Gene3D" id="3.40.630.10">
    <property type="entry name" value="Zn peptidases"/>
    <property type="match status" value="1"/>
</dbReference>
<dbReference type="CDD" id="cd06240">
    <property type="entry name" value="M14-like"/>
    <property type="match status" value="1"/>
</dbReference>
<dbReference type="EC" id="3.4.17.-" evidence="9"/>
<comment type="cofactor">
    <cofactor evidence="1">
        <name>Zn(2+)</name>
        <dbReference type="ChEBI" id="CHEBI:29105"/>
    </cofactor>
</comment>
<organism evidence="9 10">
    <name type="scientific">Sphingobacterium daejeonense</name>
    <dbReference type="NCBI Taxonomy" id="371142"/>
    <lineage>
        <taxon>Bacteria</taxon>
        <taxon>Pseudomonadati</taxon>
        <taxon>Bacteroidota</taxon>
        <taxon>Sphingobacteriia</taxon>
        <taxon>Sphingobacteriales</taxon>
        <taxon>Sphingobacteriaceae</taxon>
        <taxon>Sphingobacterium</taxon>
    </lineage>
</organism>
<feature type="chain" id="PRO_5046990848" evidence="7">
    <location>
        <begin position="24"/>
        <end position="887"/>
    </location>
</feature>
<gene>
    <name evidence="9" type="ORF">ACFQ2C_08525</name>
</gene>
<accession>A0ABW3RK98</accession>
<evidence type="ECO:0000313" key="9">
    <source>
        <dbReference type="EMBL" id="MFD1165645.1"/>
    </source>
</evidence>
<proteinExistence type="inferred from homology"/>
<evidence type="ECO:0000256" key="1">
    <source>
        <dbReference type="ARBA" id="ARBA00001947"/>
    </source>
</evidence>
<keyword evidence="3" id="KW-0645">Protease</keyword>
<keyword evidence="9" id="KW-0121">Carboxypeptidase</keyword>
<evidence type="ECO:0000256" key="6">
    <source>
        <dbReference type="ARBA" id="ARBA00023049"/>
    </source>
</evidence>
<keyword evidence="10" id="KW-1185">Reference proteome</keyword>
<protein>
    <submittedName>
        <fullName evidence="9">M14 metallopeptidase family protein</fullName>
        <ecNumber evidence="9">3.4.17.-</ecNumber>
    </submittedName>
</protein>